<evidence type="ECO:0000313" key="8">
    <source>
        <dbReference type="Proteomes" id="UP000247523"/>
    </source>
</evidence>
<keyword evidence="5 6" id="KW-0472">Membrane</keyword>
<evidence type="ECO:0000256" key="6">
    <source>
        <dbReference type="SAM" id="Phobius"/>
    </source>
</evidence>
<comment type="caution">
    <text evidence="7">The sequence shown here is derived from an EMBL/GenBank/DDBJ whole genome shotgun (WGS) entry which is preliminary data.</text>
</comment>
<dbReference type="InterPro" id="IPR003339">
    <property type="entry name" value="ABC/ECF_trnsptr_transmembrane"/>
</dbReference>
<organism evidence="7 8">
    <name type="scientific">Lachnotalea glycerini</name>
    <dbReference type="NCBI Taxonomy" id="1763509"/>
    <lineage>
        <taxon>Bacteria</taxon>
        <taxon>Bacillati</taxon>
        <taxon>Bacillota</taxon>
        <taxon>Clostridia</taxon>
        <taxon>Lachnospirales</taxon>
        <taxon>Lachnospiraceae</taxon>
        <taxon>Lachnotalea</taxon>
    </lineage>
</organism>
<reference evidence="7 8" key="1">
    <citation type="submission" date="2018-05" db="EMBL/GenBank/DDBJ databases">
        <title>Genomic Encyclopedia of Type Strains, Phase IV (KMG-IV): sequencing the most valuable type-strain genomes for metagenomic binning, comparative biology and taxonomic classification.</title>
        <authorList>
            <person name="Goeker M."/>
        </authorList>
    </citation>
    <scope>NUCLEOTIDE SEQUENCE [LARGE SCALE GENOMIC DNA]</scope>
    <source>
        <strain evidence="7 8">DSM 28816</strain>
    </source>
</reference>
<keyword evidence="3 6" id="KW-0812">Transmembrane</keyword>
<feature type="transmembrane region" description="Helical" evidence="6">
    <location>
        <begin position="208"/>
        <end position="230"/>
    </location>
</feature>
<dbReference type="Pfam" id="PF02361">
    <property type="entry name" value="CbiQ"/>
    <property type="match status" value="1"/>
</dbReference>
<dbReference type="Proteomes" id="UP000247523">
    <property type="component" value="Unassembled WGS sequence"/>
</dbReference>
<accession>A0A318EXU7</accession>
<evidence type="ECO:0000256" key="5">
    <source>
        <dbReference type="ARBA" id="ARBA00023136"/>
    </source>
</evidence>
<protein>
    <submittedName>
        <fullName evidence="7">Energy-coupling factor transport system permease protein</fullName>
    </submittedName>
</protein>
<keyword evidence="2" id="KW-1003">Cell membrane</keyword>
<proteinExistence type="predicted"/>
<evidence type="ECO:0000256" key="3">
    <source>
        <dbReference type="ARBA" id="ARBA00022692"/>
    </source>
</evidence>
<evidence type="ECO:0000313" key="7">
    <source>
        <dbReference type="EMBL" id="PXV95896.1"/>
    </source>
</evidence>
<evidence type="ECO:0000256" key="2">
    <source>
        <dbReference type="ARBA" id="ARBA00022475"/>
    </source>
</evidence>
<dbReference type="AlphaFoldDB" id="A0A318EXU7"/>
<evidence type="ECO:0000256" key="1">
    <source>
        <dbReference type="ARBA" id="ARBA00004141"/>
    </source>
</evidence>
<feature type="transmembrane region" description="Helical" evidence="6">
    <location>
        <begin position="79"/>
        <end position="101"/>
    </location>
</feature>
<dbReference type="InterPro" id="IPR051611">
    <property type="entry name" value="ECF_transporter_component"/>
</dbReference>
<comment type="subcellular location">
    <subcellularLocation>
        <location evidence="1">Membrane</location>
        <topology evidence="1">Multi-pass membrane protein</topology>
    </subcellularLocation>
</comment>
<name>A0A318EXU7_9FIRM</name>
<sequence>MMGVRFDPRTKLLLLLLCVICTMFAPSLRYELVLVCLIAVFSLLSGQFGHAFMGTLFYGMIYAGTLLSVTKMTGTTQAIFAAFLGLVNKVYPCGFMAGLMIKTTKTGEFMAAFYKIHIPNRIVIPFAVMLRYLPVVKEDWHYIKDAMRMRDISPSIKNICLRPIMVAECLYVPLMMAASNTADELSIAAVTRGIENPNPRTSLAQIKFLLRDLIAVFAFSIYLVIGLIGMV</sequence>
<dbReference type="CDD" id="cd16914">
    <property type="entry name" value="EcfT"/>
    <property type="match status" value="1"/>
</dbReference>
<feature type="transmembrane region" description="Helical" evidence="6">
    <location>
        <begin position="113"/>
        <end position="133"/>
    </location>
</feature>
<feature type="transmembrane region" description="Helical" evidence="6">
    <location>
        <begin position="48"/>
        <end position="67"/>
    </location>
</feature>
<evidence type="ECO:0000256" key="4">
    <source>
        <dbReference type="ARBA" id="ARBA00022989"/>
    </source>
</evidence>
<dbReference type="PANTHER" id="PTHR34857:SF2">
    <property type="entry name" value="SLL0384 PROTEIN"/>
    <property type="match status" value="1"/>
</dbReference>
<dbReference type="PANTHER" id="PTHR34857">
    <property type="entry name" value="SLL0384 PROTEIN"/>
    <property type="match status" value="1"/>
</dbReference>
<dbReference type="GO" id="GO:0005886">
    <property type="term" value="C:plasma membrane"/>
    <property type="evidence" value="ECO:0007669"/>
    <property type="project" value="UniProtKB-ARBA"/>
</dbReference>
<dbReference type="EMBL" id="QICS01000001">
    <property type="protein sequence ID" value="PXV95896.1"/>
    <property type="molecule type" value="Genomic_DNA"/>
</dbReference>
<gene>
    <name evidence="7" type="ORF">C8E03_101527</name>
</gene>
<keyword evidence="4 6" id="KW-1133">Transmembrane helix</keyword>